<feature type="compositionally biased region" description="Low complexity" evidence="1">
    <location>
        <begin position="66"/>
        <end position="75"/>
    </location>
</feature>
<proteinExistence type="predicted"/>
<keyword evidence="2" id="KW-1185">Reference proteome</keyword>
<dbReference type="AlphaFoldDB" id="A0A915JPK4"/>
<feature type="region of interest" description="Disordered" evidence="1">
    <location>
        <begin position="53"/>
        <end position="81"/>
    </location>
</feature>
<organism evidence="2 3">
    <name type="scientific">Romanomermis culicivorax</name>
    <name type="common">Nematode worm</name>
    <dbReference type="NCBI Taxonomy" id="13658"/>
    <lineage>
        <taxon>Eukaryota</taxon>
        <taxon>Metazoa</taxon>
        <taxon>Ecdysozoa</taxon>
        <taxon>Nematoda</taxon>
        <taxon>Enoplea</taxon>
        <taxon>Dorylaimia</taxon>
        <taxon>Mermithida</taxon>
        <taxon>Mermithoidea</taxon>
        <taxon>Mermithidae</taxon>
        <taxon>Romanomermis</taxon>
    </lineage>
</organism>
<reference evidence="3" key="1">
    <citation type="submission" date="2022-11" db="UniProtKB">
        <authorList>
            <consortium name="WormBaseParasite"/>
        </authorList>
    </citation>
    <scope>IDENTIFICATION</scope>
</reference>
<evidence type="ECO:0000313" key="3">
    <source>
        <dbReference type="WBParaSite" id="nRc.2.0.1.t27856-RA"/>
    </source>
</evidence>
<protein>
    <submittedName>
        <fullName evidence="3">Uncharacterized protein</fullName>
    </submittedName>
</protein>
<evidence type="ECO:0000256" key="1">
    <source>
        <dbReference type="SAM" id="MobiDB-lite"/>
    </source>
</evidence>
<dbReference type="WBParaSite" id="nRc.2.0.1.t27856-RA">
    <property type="protein sequence ID" value="nRc.2.0.1.t27856-RA"/>
    <property type="gene ID" value="nRc.2.0.1.g27856"/>
</dbReference>
<name>A0A915JPK4_ROMCU</name>
<accession>A0A915JPK4</accession>
<evidence type="ECO:0000313" key="2">
    <source>
        <dbReference type="Proteomes" id="UP000887565"/>
    </source>
</evidence>
<sequence length="181" mass="19421">MEKFFLNGEPSWPAVHAVCCAVKQASRIILPAVTTTLPTAVLPVAATSPTETVTIASSPRAKDTATDQTAPATAQSISPAAATESPVIKPMAINEIMCSVNEDVSIIEESPFPKATALRSPKVGILWEIHPCRGLVINFHIQELISSDSDEEEIWDPSMPMQVNVNANVNECLLSQICENL</sequence>
<dbReference type="Proteomes" id="UP000887565">
    <property type="component" value="Unplaced"/>
</dbReference>